<protein>
    <submittedName>
        <fullName evidence="2">Uncharacterized protein</fullName>
    </submittedName>
</protein>
<accession>A0A0W1RAI1</accession>
<evidence type="ECO:0000256" key="1">
    <source>
        <dbReference type="SAM" id="Phobius"/>
    </source>
</evidence>
<feature type="transmembrane region" description="Helical" evidence="1">
    <location>
        <begin position="42"/>
        <end position="63"/>
    </location>
</feature>
<sequence length="211" mass="23229">MDEFDTARGTCRITDDVLVFERDRSASRKRWLKLQRQSKIQWQLAAMALIGVAFVLLVGPSVAAVVDLVFLFSIVLGSLFGIILVGAALMTGFTVLLFGFDWVGRVSDTEIPLDAVVDVTGVENGHSVRTATNSGTPSPEHPKISALLIRYDENGNTDTLKLGFQRGMGDEVNNAVDAFEQRGVAFERRTRTDIVRERFSFQSRKGDSDSA</sequence>
<reference evidence="2 3" key="1">
    <citation type="submission" date="2015-12" db="EMBL/GenBank/DDBJ databases">
        <title>Haloprofundus marisrubri gen. nov., sp. nov., an extremely halophilic archaeon isolated from the Discovery deep brine-seawater interface in the Red Sea.</title>
        <authorList>
            <person name="Zhang G."/>
            <person name="Stingl U."/>
            <person name="Rashid M."/>
        </authorList>
    </citation>
    <scope>NUCLEOTIDE SEQUENCE [LARGE SCALE GENOMIC DNA]</scope>
    <source>
        <strain evidence="2 3">SB9</strain>
    </source>
</reference>
<dbReference type="EMBL" id="LOPU01000018">
    <property type="protein sequence ID" value="KTG10250.1"/>
    <property type="molecule type" value="Genomic_DNA"/>
</dbReference>
<keyword evidence="1" id="KW-0812">Transmembrane</keyword>
<dbReference type="RefSeq" id="WP_058581604.1">
    <property type="nucleotide sequence ID" value="NZ_LOPU01000018.1"/>
</dbReference>
<evidence type="ECO:0000313" key="3">
    <source>
        <dbReference type="Proteomes" id="UP000054387"/>
    </source>
</evidence>
<dbReference type="AlphaFoldDB" id="A0A0W1RAI1"/>
<name>A0A0W1RAI1_9EURY</name>
<gene>
    <name evidence="2" type="ORF">AUR64_11750</name>
</gene>
<dbReference type="Proteomes" id="UP000054387">
    <property type="component" value="Unassembled WGS sequence"/>
</dbReference>
<feature type="transmembrane region" description="Helical" evidence="1">
    <location>
        <begin position="69"/>
        <end position="98"/>
    </location>
</feature>
<dbReference type="STRING" id="1514971.AUR64_11750"/>
<keyword evidence="1" id="KW-0472">Membrane</keyword>
<keyword evidence="3" id="KW-1185">Reference proteome</keyword>
<keyword evidence="1" id="KW-1133">Transmembrane helix</keyword>
<organism evidence="2 3">
    <name type="scientific">Haloprofundus marisrubri</name>
    <dbReference type="NCBI Taxonomy" id="1514971"/>
    <lineage>
        <taxon>Archaea</taxon>
        <taxon>Methanobacteriati</taxon>
        <taxon>Methanobacteriota</taxon>
        <taxon>Stenosarchaea group</taxon>
        <taxon>Halobacteria</taxon>
        <taxon>Halobacteriales</taxon>
        <taxon>Haloferacaceae</taxon>
        <taxon>Haloprofundus</taxon>
    </lineage>
</organism>
<comment type="caution">
    <text evidence="2">The sequence shown here is derived from an EMBL/GenBank/DDBJ whole genome shotgun (WGS) entry which is preliminary data.</text>
</comment>
<evidence type="ECO:0000313" key="2">
    <source>
        <dbReference type="EMBL" id="KTG10250.1"/>
    </source>
</evidence>
<proteinExistence type="predicted"/>